<evidence type="ECO:0000256" key="1">
    <source>
        <dbReference type="SAM" id="MobiDB-lite"/>
    </source>
</evidence>
<name>A0A1Z2LDC3_9ACTN</name>
<protein>
    <submittedName>
        <fullName evidence="2">Uncharacterized protein</fullName>
    </submittedName>
</protein>
<feature type="compositionally biased region" description="Basic and acidic residues" evidence="1">
    <location>
        <begin position="1"/>
        <end position="10"/>
    </location>
</feature>
<dbReference type="RefSeq" id="WP_087929878.1">
    <property type="nucleotide sequence ID" value="NZ_CP021744.1"/>
</dbReference>
<dbReference type="AlphaFoldDB" id="A0A1Z2LDC3"/>
<sequence>MGGRERDPRGDQGYTEDMTEETLAAREQERQERQHRQERQRGRQTDEGGSYGDQDDTDGPQ</sequence>
<dbReference type="Proteomes" id="UP000195755">
    <property type="component" value="Chromosome"/>
</dbReference>
<evidence type="ECO:0000313" key="3">
    <source>
        <dbReference type="Proteomes" id="UP000195755"/>
    </source>
</evidence>
<accession>A0A1Z2LDC3</accession>
<dbReference type="EMBL" id="CP021744">
    <property type="protein sequence ID" value="ARZ72228.1"/>
    <property type="molecule type" value="Genomic_DNA"/>
</dbReference>
<proteinExistence type="predicted"/>
<feature type="region of interest" description="Disordered" evidence="1">
    <location>
        <begin position="1"/>
        <end position="61"/>
    </location>
</feature>
<feature type="compositionally biased region" description="Basic and acidic residues" evidence="1">
    <location>
        <begin position="23"/>
        <end position="46"/>
    </location>
</feature>
<evidence type="ECO:0000313" key="2">
    <source>
        <dbReference type="EMBL" id="ARZ72228.1"/>
    </source>
</evidence>
<reference evidence="2 3" key="1">
    <citation type="submission" date="2017-06" db="EMBL/GenBank/DDBJ databases">
        <title>Streptomyces albireticuli Genome sequencing and assembly.</title>
        <authorList>
            <person name="Wang Y."/>
            <person name="Du B."/>
            <person name="Ding Y."/>
            <person name="Liu H."/>
            <person name="Hou Q."/>
            <person name="Liu K."/>
            <person name="Yao L."/>
            <person name="Wang C."/>
        </authorList>
    </citation>
    <scope>NUCLEOTIDE SEQUENCE [LARGE SCALE GENOMIC DNA]</scope>
    <source>
        <strain evidence="2 3">MDJK11</strain>
    </source>
</reference>
<dbReference type="KEGG" id="salj:SMD11_6652"/>
<organism evidence="2 3">
    <name type="scientific">Streptomyces albireticuli</name>
    <dbReference type="NCBI Taxonomy" id="1940"/>
    <lineage>
        <taxon>Bacteria</taxon>
        <taxon>Bacillati</taxon>
        <taxon>Actinomycetota</taxon>
        <taxon>Actinomycetes</taxon>
        <taxon>Kitasatosporales</taxon>
        <taxon>Streptomycetaceae</taxon>
        <taxon>Streptomyces</taxon>
    </lineage>
</organism>
<gene>
    <name evidence="2" type="ORF">SMD11_6652</name>
</gene>